<keyword evidence="5" id="KW-1185">Reference proteome</keyword>
<keyword evidence="1" id="KW-0732">Signal</keyword>
<gene>
    <name evidence="4" type="ORF">FBZ90_11235</name>
</gene>
<evidence type="ECO:0000313" key="5">
    <source>
        <dbReference type="Proteomes" id="UP000315751"/>
    </source>
</evidence>
<evidence type="ECO:0000256" key="1">
    <source>
        <dbReference type="SAM" id="SignalP"/>
    </source>
</evidence>
<organism evidence="4 5">
    <name type="scientific">Nitrospirillum amazonense</name>
    <dbReference type="NCBI Taxonomy" id="28077"/>
    <lineage>
        <taxon>Bacteria</taxon>
        <taxon>Pseudomonadati</taxon>
        <taxon>Pseudomonadota</taxon>
        <taxon>Alphaproteobacteria</taxon>
        <taxon>Rhodospirillales</taxon>
        <taxon>Azospirillaceae</taxon>
        <taxon>Nitrospirillum</taxon>
    </lineage>
</organism>
<dbReference type="PROSITE" id="PS51318">
    <property type="entry name" value="TAT"/>
    <property type="match status" value="1"/>
</dbReference>
<dbReference type="Pfam" id="PF16655">
    <property type="entry name" value="PhoD_N"/>
    <property type="match status" value="1"/>
</dbReference>
<dbReference type="Proteomes" id="UP000315751">
    <property type="component" value="Unassembled WGS sequence"/>
</dbReference>
<comment type="caution">
    <text evidence="4">The sequence shown here is derived from an EMBL/GenBank/DDBJ whole genome shotgun (WGS) entry which is preliminary data.</text>
</comment>
<dbReference type="PANTHER" id="PTHR43606:SF2">
    <property type="entry name" value="ALKALINE PHOSPHATASE FAMILY PROTEIN (AFU_ORTHOLOGUE AFUA_5G03860)"/>
    <property type="match status" value="1"/>
</dbReference>
<feature type="signal peptide" evidence="1">
    <location>
        <begin position="1"/>
        <end position="30"/>
    </location>
</feature>
<dbReference type="Pfam" id="PF09423">
    <property type="entry name" value="PhoD"/>
    <property type="match status" value="1"/>
</dbReference>
<dbReference type="SUPFAM" id="SSF56300">
    <property type="entry name" value="Metallo-dependent phosphatases"/>
    <property type="match status" value="1"/>
</dbReference>
<dbReference type="CDD" id="cd07389">
    <property type="entry name" value="MPP_PhoD"/>
    <property type="match status" value="1"/>
</dbReference>
<evidence type="ECO:0000259" key="3">
    <source>
        <dbReference type="Pfam" id="PF16655"/>
    </source>
</evidence>
<protein>
    <submittedName>
        <fullName evidence="4">Alkaline phosphatase D</fullName>
    </submittedName>
</protein>
<feature type="chain" id="PRO_5022072667" evidence="1">
    <location>
        <begin position="31"/>
        <end position="605"/>
    </location>
</feature>
<dbReference type="InterPro" id="IPR038607">
    <property type="entry name" value="PhoD-like_sf"/>
</dbReference>
<name>A0A560GWZ5_9PROT</name>
<dbReference type="EMBL" id="VITR01000012">
    <property type="protein sequence ID" value="TWB38547.1"/>
    <property type="molecule type" value="Genomic_DNA"/>
</dbReference>
<dbReference type="PANTHER" id="PTHR43606">
    <property type="entry name" value="PHOSPHATASE, PUTATIVE (AFU_ORTHOLOGUE AFUA_6G08710)-RELATED"/>
    <property type="match status" value="1"/>
</dbReference>
<sequence length="605" mass="65692">MTVLSRRRALSLLLLGAAAPLALSARPVWAAAGAAFRHGVASGDPLADRVVLWTRVTPDAPSATTAVRLAWEVAADAAFQRPVRRGTVDATSARDFTAKVDVDGLKPGQDYWYRFTCGAATSPVGRTRTLPQGRVDSVVMAAVTCALYPNGYFNAYDHIAKLDRLDAVVELGDYIYEYGAKDDDYGMENGRRLGRIPEPPHDIVTLTDYRLRYAQYRRDPDLQAAHARAPWICVWDDHEVCNDTWAGGAENHHPEQGAFLTREAAAVRAYYEWMPIREPRVGQAAEEIQRAFQFGDLATLVMVETRLQARSRQLEWSVPGDLPMAVYEVAGDKSRRRVTDASVTAKVMAVVKAGGSAPAPYVLGPDEDAIRTFCADPERQMMGVRQEEWLAATLKASVAAGTPWQVLGNEVVMARTIAPKLEKAMGADGVARWLGGLPEAARAKLAPIVHMASFDIPYDLDGWDGYPAARERVYDAIKAAVVDGRAGNTVVLSGDSHAFWVNELRDAAGTTRVAAEFGASSITSPSPGEELGLPQLGDILKAQNSEVLLNDHTTKGYVLLTLTHEAAVADLVAVTIDAKPYQARTLGRWRVPATTAPGVERPQPV</sequence>
<dbReference type="OrthoDB" id="327733at2"/>
<dbReference type="InterPro" id="IPR018946">
    <property type="entry name" value="PhoD-like_MPP"/>
</dbReference>
<dbReference type="Gene3D" id="2.60.40.380">
    <property type="entry name" value="Purple acid phosphatase-like, N-terminal"/>
    <property type="match status" value="1"/>
</dbReference>
<dbReference type="InterPro" id="IPR029052">
    <property type="entry name" value="Metallo-depent_PP-like"/>
</dbReference>
<dbReference type="InterPro" id="IPR052900">
    <property type="entry name" value="Phospholipid_Metab_Enz"/>
</dbReference>
<proteinExistence type="predicted"/>
<feature type="domain" description="Phospholipase D N-terminal" evidence="3">
    <location>
        <begin position="38"/>
        <end position="129"/>
    </location>
</feature>
<accession>A0A560GWZ5</accession>
<evidence type="ECO:0000259" key="2">
    <source>
        <dbReference type="Pfam" id="PF09423"/>
    </source>
</evidence>
<dbReference type="Gene3D" id="3.60.21.70">
    <property type="entry name" value="PhoD-like phosphatase"/>
    <property type="match status" value="1"/>
</dbReference>
<reference evidence="4 5" key="1">
    <citation type="submission" date="2019-06" db="EMBL/GenBank/DDBJ databases">
        <title>Genomic Encyclopedia of Type Strains, Phase IV (KMG-V): Genome sequencing to study the core and pangenomes of soil and plant-associated prokaryotes.</title>
        <authorList>
            <person name="Whitman W."/>
        </authorList>
    </citation>
    <scope>NUCLEOTIDE SEQUENCE [LARGE SCALE GENOMIC DNA]</scope>
    <source>
        <strain evidence="4 5">BR 11622</strain>
    </source>
</reference>
<dbReference type="AlphaFoldDB" id="A0A560GWZ5"/>
<dbReference type="InterPro" id="IPR032093">
    <property type="entry name" value="PhoD_N"/>
</dbReference>
<dbReference type="InterPro" id="IPR006311">
    <property type="entry name" value="TAT_signal"/>
</dbReference>
<evidence type="ECO:0000313" key="4">
    <source>
        <dbReference type="EMBL" id="TWB38547.1"/>
    </source>
</evidence>
<feature type="domain" description="PhoD-like phosphatase metallophosphatase" evidence="2">
    <location>
        <begin position="140"/>
        <end position="570"/>
    </location>
</feature>
<dbReference type="RefSeq" id="WP_145734644.1">
    <property type="nucleotide sequence ID" value="NZ_VITR01000012.1"/>
</dbReference>